<reference evidence="1 2" key="1">
    <citation type="submission" date="2018-01" db="EMBL/GenBank/DDBJ databases">
        <title>Genome Sequencing and Assembly of Anaerobacter polyendosporus strain CT4.</title>
        <authorList>
            <person name="Tachaapaikoon C."/>
            <person name="Sutheeworapong S."/>
            <person name="Jenjaroenpun P."/>
            <person name="Wongsurawat T."/>
            <person name="Nookeaw I."/>
            <person name="Cheawchanlertfa P."/>
            <person name="Kosugi A."/>
            <person name="Cheevadhanarak S."/>
            <person name="Ratanakhanokchai K."/>
        </authorList>
    </citation>
    <scope>NUCLEOTIDE SEQUENCE [LARGE SCALE GENOMIC DNA]</scope>
    <source>
        <strain evidence="1 2">CT4</strain>
    </source>
</reference>
<name>A0A3R5QTS9_9CLOT</name>
<organism evidence="1 2">
    <name type="scientific">Clostridium manihotivorum</name>
    <dbReference type="NCBI Taxonomy" id="2320868"/>
    <lineage>
        <taxon>Bacteria</taxon>
        <taxon>Bacillati</taxon>
        <taxon>Bacillota</taxon>
        <taxon>Clostridia</taxon>
        <taxon>Eubacteriales</taxon>
        <taxon>Clostridiaceae</taxon>
        <taxon>Clostridium</taxon>
    </lineage>
</organism>
<keyword evidence="2" id="KW-1185">Reference proteome</keyword>
<dbReference type="KEGG" id="cmah:C1I91_12135"/>
<sequence length="119" mass="13357">MEKAENHIENPDTSATAAVIKNAREIISDEKFIQQKGVRSLVDQDARVGNKSKTDSFFGYKTEFIMTTGSERIITAVAVHDGAYVDGTGFKELYELTKANEGLKRKKFMVIKHTLENPF</sequence>
<evidence type="ECO:0008006" key="3">
    <source>
        <dbReference type="Google" id="ProtNLM"/>
    </source>
</evidence>
<evidence type="ECO:0000313" key="2">
    <source>
        <dbReference type="Proteomes" id="UP000286268"/>
    </source>
</evidence>
<accession>A0A3R5QTS9</accession>
<protein>
    <recommendedName>
        <fullName evidence="3">Transposase DDE domain-containing protein</fullName>
    </recommendedName>
</protein>
<proteinExistence type="predicted"/>
<dbReference type="EMBL" id="CP025746">
    <property type="protein sequence ID" value="QAA32325.1"/>
    <property type="molecule type" value="Genomic_DNA"/>
</dbReference>
<evidence type="ECO:0000313" key="1">
    <source>
        <dbReference type="EMBL" id="QAA32325.1"/>
    </source>
</evidence>
<dbReference type="AlphaFoldDB" id="A0A3R5QTS9"/>
<gene>
    <name evidence="1" type="ORF">C1I91_12135</name>
</gene>
<dbReference type="Proteomes" id="UP000286268">
    <property type="component" value="Chromosome"/>
</dbReference>